<evidence type="ECO:0000256" key="2">
    <source>
        <dbReference type="ARBA" id="ARBA00022722"/>
    </source>
</evidence>
<dbReference type="FunFam" id="3.30.420.10:FF:000045">
    <property type="entry name" value="3'-5' exonuclease DinG"/>
    <property type="match status" value="1"/>
</dbReference>
<accession>A0A2T3KRD7</accession>
<dbReference type="EC" id="2.7.7.7" evidence="1"/>
<comment type="caution">
    <text evidence="8">The sequence shown here is derived from an EMBL/GenBank/DDBJ whole genome shotgun (WGS) entry which is preliminary data.</text>
</comment>
<dbReference type="InterPro" id="IPR012337">
    <property type="entry name" value="RNaseH-like_sf"/>
</dbReference>
<reference evidence="8 9" key="1">
    <citation type="submission" date="2018-03" db="EMBL/GenBank/DDBJ databases">
        <title>Whole genome sequencing of Histamine producing bacteria.</title>
        <authorList>
            <person name="Butler K."/>
        </authorList>
    </citation>
    <scope>NUCLEOTIDE SEQUENCE [LARGE SCALE GENOMIC DNA]</scope>
    <source>
        <strain evidence="8 9">Res.4.1</strain>
    </source>
</reference>
<dbReference type="CDD" id="cd06127">
    <property type="entry name" value="DEDDh"/>
    <property type="match status" value="1"/>
</dbReference>
<comment type="catalytic activity">
    <reaction evidence="6">
        <text>DNA(n) + a 2'-deoxyribonucleoside 5'-triphosphate = DNA(n+1) + diphosphate</text>
        <dbReference type="Rhea" id="RHEA:22508"/>
        <dbReference type="Rhea" id="RHEA-COMP:17339"/>
        <dbReference type="Rhea" id="RHEA-COMP:17340"/>
        <dbReference type="ChEBI" id="CHEBI:33019"/>
        <dbReference type="ChEBI" id="CHEBI:61560"/>
        <dbReference type="ChEBI" id="CHEBI:173112"/>
        <dbReference type="EC" id="2.7.7.7"/>
    </reaction>
</comment>
<evidence type="ECO:0000256" key="5">
    <source>
        <dbReference type="ARBA" id="ARBA00026073"/>
    </source>
</evidence>
<proteinExistence type="predicted"/>
<dbReference type="GO" id="GO:0005829">
    <property type="term" value="C:cytosol"/>
    <property type="evidence" value="ECO:0007669"/>
    <property type="project" value="TreeGrafter"/>
</dbReference>
<keyword evidence="3 8" id="KW-0269">Exonuclease</keyword>
<dbReference type="GO" id="GO:0008408">
    <property type="term" value="F:3'-5' exonuclease activity"/>
    <property type="evidence" value="ECO:0007669"/>
    <property type="project" value="TreeGrafter"/>
</dbReference>
<keyword evidence="2" id="KW-0540">Nuclease</keyword>
<dbReference type="GO" id="GO:0003677">
    <property type="term" value="F:DNA binding"/>
    <property type="evidence" value="ECO:0007669"/>
    <property type="project" value="InterPro"/>
</dbReference>
<dbReference type="NCBIfam" id="TIGR00573">
    <property type="entry name" value="dnaq"/>
    <property type="match status" value="1"/>
</dbReference>
<evidence type="ECO:0000256" key="4">
    <source>
        <dbReference type="ARBA" id="ARBA00025483"/>
    </source>
</evidence>
<dbReference type="SMART" id="SM00479">
    <property type="entry name" value="EXOIII"/>
    <property type="match status" value="1"/>
</dbReference>
<dbReference type="Proteomes" id="UP000240530">
    <property type="component" value="Unassembled WGS sequence"/>
</dbReference>
<gene>
    <name evidence="8" type="ORF">C0W93_17585</name>
</gene>
<dbReference type="EMBL" id="PYNS01000025">
    <property type="protein sequence ID" value="PSV08838.1"/>
    <property type="molecule type" value="Genomic_DNA"/>
</dbReference>
<dbReference type="InterPro" id="IPR036397">
    <property type="entry name" value="RNaseH_sf"/>
</dbReference>
<name>A0A2T3KRD7_PHOLD</name>
<dbReference type="GO" id="GO:0003887">
    <property type="term" value="F:DNA-directed DNA polymerase activity"/>
    <property type="evidence" value="ECO:0007669"/>
    <property type="project" value="UniProtKB-EC"/>
</dbReference>
<dbReference type="Pfam" id="PF00929">
    <property type="entry name" value="RNase_T"/>
    <property type="match status" value="1"/>
</dbReference>
<sequence>MTFSHSANGLSRPADNVVILDFETTGLSPNQGDRAIEIGAVKLQNGEIVGQFQQLMNPGFRVSSFIEGYTGISNNMLRTAPSCDVVMNEFADFIGDANLVAHNASFDQRFLDAELEQINRHYGGTFTCSMLIARRLYQDAPNHKLGTLVDYKNIYHNGVFHRALADSEMTARLWLVMLDDIKQQYGIETIPFALMMKLAKTPKAKIAALLSSYR</sequence>
<evidence type="ECO:0000313" key="9">
    <source>
        <dbReference type="Proteomes" id="UP000240530"/>
    </source>
</evidence>
<dbReference type="PANTHER" id="PTHR30231">
    <property type="entry name" value="DNA POLYMERASE III SUBUNIT EPSILON"/>
    <property type="match status" value="1"/>
</dbReference>
<dbReference type="Gene3D" id="3.30.420.10">
    <property type="entry name" value="Ribonuclease H-like superfamily/Ribonuclease H"/>
    <property type="match status" value="1"/>
</dbReference>
<dbReference type="RefSeq" id="WP_045064733.1">
    <property type="nucleotide sequence ID" value="NZ_CP131573.1"/>
</dbReference>
<organism evidence="8 9">
    <name type="scientific">Photobacterium leiognathi subsp. mandapamensis</name>
    <name type="common">Photobacterium mandapamensis</name>
    <dbReference type="NCBI Taxonomy" id="48408"/>
    <lineage>
        <taxon>Bacteria</taxon>
        <taxon>Pseudomonadati</taxon>
        <taxon>Pseudomonadota</taxon>
        <taxon>Gammaproteobacteria</taxon>
        <taxon>Vibrionales</taxon>
        <taxon>Vibrionaceae</taxon>
        <taxon>Photobacterium</taxon>
    </lineage>
</organism>
<evidence type="ECO:0000256" key="6">
    <source>
        <dbReference type="ARBA" id="ARBA00049244"/>
    </source>
</evidence>
<comment type="subunit">
    <text evidence="5">DNA polymerase III contains a core (composed of alpha, epsilon and theta chains) that associates with a tau subunit. This core dimerizes to form the POLIII' complex. PolIII' associates with the gamma complex (composed of gamma, delta, delta', psi and chi chains) and with the beta chain to form the complete DNA polymerase III complex.</text>
</comment>
<feature type="domain" description="Exonuclease" evidence="7">
    <location>
        <begin position="16"/>
        <end position="183"/>
    </location>
</feature>
<evidence type="ECO:0000313" key="8">
    <source>
        <dbReference type="EMBL" id="PSV08838.1"/>
    </source>
</evidence>
<dbReference type="AlphaFoldDB" id="A0A2T3KRD7"/>
<dbReference type="GO" id="GO:0045004">
    <property type="term" value="P:DNA replication proofreading"/>
    <property type="evidence" value="ECO:0007669"/>
    <property type="project" value="TreeGrafter"/>
</dbReference>
<evidence type="ECO:0000259" key="7">
    <source>
        <dbReference type="SMART" id="SM00479"/>
    </source>
</evidence>
<evidence type="ECO:0000256" key="3">
    <source>
        <dbReference type="ARBA" id="ARBA00022839"/>
    </source>
</evidence>
<dbReference type="PANTHER" id="PTHR30231:SF37">
    <property type="entry name" value="EXODEOXYRIBONUCLEASE 10"/>
    <property type="match status" value="1"/>
</dbReference>
<dbReference type="SUPFAM" id="SSF53098">
    <property type="entry name" value="Ribonuclease H-like"/>
    <property type="match status" value="1"/>
</dbReference>
<keyword evidence="3 8" id="KW-0378">Hydrolase</keyword>
<evidence type="ECO:0000256" key="1">
    <source>
        <dbReference type="ARBA" id="ARBA00012417"/>
    </source>
</evidence>
<protein>
    <recommendedName>
        <fullName evidence="1">DNA-directed DNA polymerase</fullName>
        <ecNumber evidence="1">2.7.7.7</ecNumber>
    </recommendedName>
</protein>
<dbReference type="InterPro" id="IPR006054">
    <property type="entry name" value="DnaQ"/>
</dbReference>
<dbReference type="InterPro" id="IPR013520">
    <property type="entry name" value="Ribonucl_H"/>
</dbReference>
<comment type="function">
    <text evidence="4">DNA polymerase III is a complex, multichain enzyme responsible for most of the replicative synthesis in bacteria. The epsilon subunit contain the editing function and is a proofreading 3'-5' exonuclease.</text>
</comment>